<proteinExistence type="predicted"/>
<name>A0AAD5G6S3_AMBAR</name>
<feature type="non-terminal residue" evidence="1">
    <location>
        <position position="119"/>
    </location>
</feature>
<dbReference type="AlphaFoldDB" id="A0AAD5G6S3"/>
<accession>A0AAD5G6S3</accession>
<sequence>DLSYNQLSGSFPRWVIPTWSAPNLQVNLVANSFQFDNTNISIFPGLNCLQRGFPCHRNATPYTGFAIKCGGSEMRSKNNILFETENATTLGPASYYRPSLTEPHTLGQVTGGASLIFTS</sequence>
<comment type="caution">
    <text evidence="1">The sequence shown here is derived from an EMBL/GenBank/DDBJ whole genome shotgun (WGS) entry which is preliminary data.</text>
</comment>
<feature type="non-terminal residue" evidence="1">
    <location>
        <position position="1"/>
    </location>
</feature>
<evidence type="ECO:0000313" key="1">
    <source>
        <dbReference type="EMBL" id="KAI7730674.1"/>
    </source>
</evidence>
<dbReference type="EMBL" id="JAMZMK010010682">
    <property type="protein sequence ID" value="KAI7730674.1"/>
    <property type="molecule type" value="Genomic_DNA"/>
</dbReference>
<dbReference type="Proteomes" id="UP001206925">
    <property type="component" value="Unassembled WGS sequence"/>
</dbReference>
<evidence type="ECO:0000313" key="2">
    <source>
        <dbReference type="Proteomes" id="UP001206925"/>
    </source>
</evidence>
<organism evidence="1 2">
    <name type="scientific">Ambrosia artemisiifolia</name>
    <name type="common">Common ragweed</name>
    <dbReference type="NCBI Taxonomy" id="4212"/>
    <lineage>
        <taxon>Eukaryota</taxon>
        <taxon>Viridiplantae</taxon>
        <taxon>Streptophyta</taxon>
        <taxon>Embryophyta</taxon>
        <taxon>Tracheophyta</taxon>
        <taxon>Spermatophyta</taxon>
        <taxon>Magnoliopsida</taxon>
        <taxon>eudicotyledons</taxon>
        <taxon>Gunneridae</taxon>
        <taxon>Pentapetalae</taxon>
        <taxon>asterids</taxon>
        <taxon>campanulids</taxon>
        <taxon>Asterales</taxon>
        <taxon>Asteraceae</taxon>
        <taxon>Asteroideae</taxon>
        <taxon>Heliantheae alliance</taxon>
        <taxon>Heliantheae</taxon>
        <taxon>Ambrosia</taxon>
    </lineage>
</organism>
<keyword evidence="2" id="KW-1185">Reference proteome</keyword>
<reference evidence="1" key="1">
    <citation type="submission" date="2022-06" db="EMBL/GenBank/DDBJ databases">
        <title>Uncovering the hologenomic basis of an extraordinary plant invasion.</title>
        <authorList>
            <person name="Bieker V.C."/>
            <person name="Martin M.D."/>
            <person name="Gilbert T."/>
            <person name="Hodgins K."/>
            <person name="Battlay P."/>
            <person name="Petersen B."/>
            <person name="Wilson J."/>
        </authorList>
    </citation>
    <scope>NUCLEOTIDE SEQUENCE</scope>
    <source>
        <strain evidence="1">AA19_3_7</strain>
        <tissue evidence="1">Leaf</tissue>
    </source>
</reference>
<protein>
    <submittedName>
        <fullName evidence="1">Uncharacterized protein</fullName>
    </submittedName>
</protein>
<gene>
    <name evidence="1" type="ORF">M8C21_023038</name>
</gene>